<protein>
    <submittedName>
        <fullName evidence="1">EcsC family protein</fullName>
    </submittedName>
</protein>
<comment type="caution">
    <text evidence="1">The sequence shown here is derived from an EMBL/GenBank/DDBJ whole genome shotgun (WGS) entry which is preliminary data.</text>
</comment>
<dbReference type="PANTHER" id="PTHR41260">
    <property type="entry name" value="PROTEIN ECSC"/>
    <property type="match status" value="1"/>
</dbReference>
<name>A0ABT7YGT4_9BACT</name>
<dbReference type="EMBL" id="JAUEPH010000008">
    <property type="protein sequence ID" value="MDN3205742.1"/>
    <property type="molecule type" value="Genomic_DNA"/>
</dbReference>
<dbReference type="RefSeq" id="WP_290002576.1">
    <property type="nucleotide sequence ID" value="NZ_JAUEPH010000008.1"/>
</dbReference>
<accession>A0ABT7YGT4</accession>
<sequence>MDAYLHYVRAELNIWLFQMKRPPGLMNRMTRSVQKKINDLLPEKLHQVVTAAIENMVKAVMTGSSWILPKWDDSLSLKAREMKVRQRIKWYRNTASAEGAVTGAGGILLGFADFPAFLTIKMKMLFDIAALYGADLKQKKERLFLLYIFQLTFSSQQRKNDLIGLMENWSDFEPNLPQNIDEFDWKTFQLDYRDYIDLAKLAQLVPLVGAGVGALANYKLTEQLGNNAMNCYRLRLRQQKSPELISGL</sequence>
<dbReference type="PANTHER" id="PTHR41260:SF1">
    <property type="entry name" value="PROTEIN ECSC"/>
    <property type="match status" value="1"/>
</dbReference>
<dbReference type="Proteomes" id="UP001171916">
    <property type="component" value="Unassembled WGS sequence"/>
</dbReference>
<proteinExistence type="predicted"/>
<evidence type="ECO:0000313" key="1">
    <source>
        <dbReference type="EMBL" id="MDN3205742.1"/>
    </source>
</evidence>
<evidence type="ECO:0000313" key="2">
    <source>
        <dbReference type="Proteomes" id="UP001171916"/>
    </source>
</evidence>
<reference evidence="1" key="1">
    <citation type="submission" date="2023-06" db="EMBL/GenBank/DDBJ databases">
        <title>Robiginitalea aurantiacus sp. nov. and Algoriphagus sediminis sp. nov., isolated from coastal sediment.</title>
        <authorList>
            <person name="Zhou Z.Y."/>
            <person name="An J."/>
            <person name="Jia Y.W."/>
            <person name="Du Z.J."/>
        </authorList>
    </citation>
    <scope>NUCLEOTIDE SEQUENCE</scope>
    <source>
        <strain evidence="1">C2-7</strain>
    </source>
</reference>
<organism evidence="1 2">
    <name type="scientific">Algoriphagus sediminis</name>
    <dbReference type="NCBI Taxonomy" id="3057113"/>
    <lineage>
        <taxon>Bacteria</taxon>
        <taxon>Pseudomonadati</taxon>
        <taxon>Bacteroidota</taxon>
        <taxon>Cytophagia</taxon>
        <taxon>Cytophagales</taxon>
        <taxon>Cyclobacteriaceae</taxon>
        <taxon>Algoriphagus</taxon>
    </lineage>
</organism>
<gene>
    <name evidence="1" type="ORF">QVH07_16390</name>
</gene>
<keyword evidence="2" id="KW-1185">Reference proteome</keyword>
<dbReference type="InterPro" id="IPR024787">
    <property type="entry name" value="EcsC"/>
</dbReference>
<dbReference type="Pfam" id="PF12787">
    <property type="entry name" value="EcsC"/>
    <property type="match status" value="1"/>
</dbReference>